<dbReference type="EMBL" id="EQ973872">
    <property type="protein sequence ID" value="EEF41189.1"/>
    <property type="molecule type" value="Genomic_DNA"/>
</dbReference>
<evidence type="ECO:0000313" key="2">
    <source>
        <dbReference type="Proteomes" id="UP000008311"/>
    </source>
</evidence>
<accession>B9S5C0</accession>
<dbReference type="AlphaFoldDB" id="B9S5C0"/>
<dbReference type="InParanoid" id="B9S5C0"/>
<name>B9S5C0_RICCO</name>
<proteinExistence type="predicted"/>
<sequence length="162" mass="18346">MIRTWKEAKAENVLIRLGFMLWAIWKGRNELLFEGKNLDLVRMAKMGDFLVEECFKVPQASYTALIKDNNHLIQIPIVQSFCFHIAVKLDKIKDLAVVVILCRRESGTLVDGVTVSFSSLSLVVIEVQAASAYLHFAQSLGVVSFDVFCENSFYSSRGPKRR</sequence>
<gene>
    <name evidence="1" type="ORF">RCOM_1358860</name>
</gene>
<reference evidence="2" key="1">
    <citation type="journal article" date="2010" name="Nat. Biotechnol.">
        <title>Draft genome sequence of the oilseed species Ricinus communis.</title>
        <authorList>
            <person name="Chan A.P."/>
            <person name="Crabtree J."/>
            <person name="Zhao Q."/>
            <person name="Lorenzi H."/>
            <person name="Orvis J."/>
            <person name="Puiu D."/>
            <person name="Melake-Berhan A."/>
            <person name="Jones K.M."/>
            <person name="Redman J."/>
            <person name="Chen G."/>
            <person name="Cahoon E.B."/>
            <person name="Gedil M."/>
            <person name="Stanke M."/>
            <person name="Haas B.J."/>
            <person name="Wortman J.R."/>
            <person name="Fraser-Liggett C.M."/>
            <person name="Ravel J."/>
            <person name="Rabinowicz P.D."/>
        </authorList>
    </citation>
    <scope>NUCLEOTIDE SEQUENCE [LARGE SCALE GENOMIC DNA]</scope>
    <source>
        <strain evidence="2">cv. Hale</strain>
    </source>
</reference>
<evidence type="ECO:0000313" key="1">
    <source>
        <dbReference type="EMBL" id="EEF41189.1"/>
    </source>
</evidence>
<keyword evidence="2" id="KW-1185">Reference proteome</keyword>
<protein>
    <submittedName>
        <fullName evidence="1">Uncharacterized protein</fullName>
    </submittedName>
</protein>
<organism evidence="1 2">
    <name type="scientific">Ricinus communis</name>
    <name type="common">Castor bean</name>
    <dbReference type="NCBI Taxonomy" id="3988"/>
    <lineage>
        <taxon>Eukaryota</taxon>
        <taxon>Viridiplantae</taxon>
        <taxon>Streptophyta</taxon>
        <taxon>Embryophyta</taxon>
        <taxon>Tracheophyta</taxon>
        <taxon>Spermatophyta</taxon>
        <taxon>Magnoliopsida</taxon>
        <taxon>eudicotyledons</taxon>
        <taxon>Gunneridae</taxon>
        <taxon>Pentapetalae</taxon>
        <taxon>rosids</taxon>
        <taxon>fabids</taxon>
        <taxon>Malpighiales</taxon>
        <taxon>Euphorbiaceae</taxon>
        <taxon>Acalyphoideae</taxon>
        <taxon>Acalypheae</taxon>
        <taxon>Ricinus</taxon>
    </lineage>
</organism>
<dbReference type="Proteomes" id="UP000008311">
    <property type="component" value="Unassembled WGS sequence"/>
</dbReference>